<accession>A0A645CDQ1</accession>
<name>A0A645CDQ1_9ZZZZ</name>
<protein>
    <submittedName>
        <fullName evidence="1">Uncharacterized protein</fullName>
    </submittedName>
</protein>
<organism evidence="1">
    <name type="scientific">bioreactor metagenome</name>
    <dbReference type="NCBI Taxonomy" id="1076179"/>
    <lineage>
        <taxon>unclassified sequences</taxon>
        <taxon>metagenomes</taxon>
        <taxon>ecological metagenomes</taxon>
    </lineage>
</organism>
<comment type="caution">
    <text evidence="1">The sequence shown here is derived from an EMBL/GenBank/DDBJ whole genome shotgun (WGS) entry which is preliminary data.</text>
</comment>
<gene>
    <name evidence="1" type="ORF">SDC9_122068</name>
</gene>
<dbReference type="AlphaFoldDB" id="A0A645CDQ1"/>
<reference evidence="1" key="1">
    <citation type="submission" date="2019-08" db="EMBL/GenBank/DDBJ databases">
        <authorList>
            <person name="Kucharzyk K."/>
            <person name="Murdoch R.W."/>
            <person name="Higgins S."/>
            <person name="Loffler F."/>
        </authorList>
    </citation>
    <scope>NUCLEOTIDE SEQUENCE</scope>
</reference>
<evidence type="ECO:0000313" key="1">
    <source>
        <dbReference type="EMBL" id="MPM75077.1"/>
    </source>
</evidence>
<dbReference type="EMBL" id="VSSQ01026388">
    <property type="protein sequence ID" value="MPM75077.1"/>
    <property type="molecule type" value="Genomic_DNA"/>
</dbReference>
<sequence>MDHLDEVAGAVRADPGATGLVAHMGGDGLQHRADDLVAFRGAAGHDGRAGQGAVLAAGHAGADEVEALGRDLLLAADGVAEVGIAGVQNDVAGLEIGKQLLDGRVSGGTGLDHDDDGARMLDRGHEIGDRLRTDELALVAVIGQDLLSLGVGAIEDRNGEPLVGEVTGQV</sequence>
<proteinExistence type="predicted"/>